<feature type="transmembrane region" description="Helical" evidence="4">
    <location>
        <begin position="325"/>
        <end position="346"/>
    </location>
</feature>
<dbReference type="Proteomes" id="UP000298656">
    <property type="component" value="Chromosome 2"/>
</dbReference>
<sequence length="588" mass="65704">MRVEAARSTWLADAPPASGWVSVSLPDDWSTRWPEFDGVVWYRLTWQQPKPAAPVAVMLDYLNMAGAVYLNGELLTRDPQLVEPLTRTWNTPRYQSLPPSLLREGSNTLLLRVSGLAAYQPGLGWATIGDATTLQKRYDAAYRLRHDLELFGLSITATLGCFFLSLWLMRRQDATYGWFTLMSLAWGVVALNQVVSSPWPFATTDAWEQSTLIALCIYSAAFTMFIVRFCDARLPRAEFAAWLLVALSTAALLAVPHRYVPIARTVVAVTQEVGFLATCCGFLYFAWRAGRTEHRMLSLCIVTYITASIHDLLSFIGVLTDNHYYTPFTSQFLTIGMALVLGWRFVSNLRRIERFNQDLVVGIADAKAELASTLGKQHELEVANAHLNARLNLAHDLHDGLGGMLVSSITTLELAPHAMPPQRFLSILKELRDDLRIIIDTASSENVGEHSLAQQIGPLRHRLTRLLENQDIECRWQISGVENCYLRASQTLDIMRIVQEALTNVLKHSRAQHVSIAVCRDENGLRLVVEDDGIGLNAFSTGLPHGTGMRSMRNRARRLGGTFDIQRTADKTLLSVHVPHLALDRSPA</sequence>
<evidence type="ECO:0000259" key="5">
    <source>
        <dbReference type="PROSITE" id="PS50109"/>
    </source>
</evidence>
<feature type="transmembrane region" description="Helical" evidence="4">
    <location>
        <begin position="239"/>
        <end position="260"/>
    </location>
</feature>
<protein>
    <submittedName>
        <fullName evidence="6">Histidine kinase</fullName>
    </submittedName>
</protein>
<evidence type="ECO:0000256" key="4">
    <source>
        <dbReference type="SAM" id="Phobius"/>
    </source>
</evidence>
<keyword evidence="4" id="KW-0812">Transmembrane</keyword>
<feature type="domain" description="Histidine kinase" evidence="5">
    <location>
        <begin position="392"/>
        <end position="582"/>
    </location>
</feature>
<evidence type="ECO:0000256" key="2">
    <source>
        <dbReference type="ARBA" id="ARBA00022777"/>
    </source>
</evidence>
<dbReference type="InterPro" id="IPR011623">
    <property type="entry name" value="7TMR_DISM_rcpt_extracell_dom1"/>
</dbReference>
<dbReference type="InterPro" id="IPR050482">
    <property type="entry name" value="Sensor_HK_TwoCompSys"/>
</dbReference>
<keyword evidence="4" id="KW-0472">Membrane</keyword>
<dbReference type="KEGG" id="tvl:FAZ95_27985"/>
<dbReference type="InterPro" id="IPR036890">
    <property type="entry name" value="HATPase_C_sf"/>
</dbReference>
<name>A0A4P8IUJ7_9BURK</name>
<dbReference type="InterPro" id="IPR003594">
    <property type="entry name" value="HATPase_dom"/>
</dbReference>
<dbReference type="SUPFAM" id="SSF49785">
    <property type="entry name" value="Galactose-binding domain-like"/>
    <property type="match status" value="1"/>
</dbReference>
<proteinExistence type="predicted"/>
<dbReference type="RefSeq" id="WP_137335719.1">
    <property type="nucleotide sequence ID" value="NZ_CP040078.1"/>
</dbReference>
<evidence type="ECO:0000313" key="6">
    <source>
        <dbReference type="EMBL" id="QCP52948.1"/>
    </source>
</evidence>
<dbReference type="EMBL" id="CP040078">
    <property type="protein sequence ID" value="QCP52948.1"/>
    <property type="molecule type" value="Genomic_DNA"/>
</dbReference>
<keyword evidence="1" id="KW-0808">Transferase</keyword>
<feature type="transmembrane region" description="Helical" evidence="4">
    <location>
        <begin position="266"/>
        <end position="287"/>
    </location>
</feature>
<dbReference type="PROSITE" id="PS50109">
    <property type="entry name" value="HIS_KIN"/>
    <property type="match status" value="1"/>
</dbReference>
<dbReference type="Pfam" id="PF02518">
    <property type="entry name" value="HATPase_c"/>
    <property type="match status" value="1"/>
</dbReference>
<dbReference type="Gene3D" id="2.60.120.260">
    <property type="entry name" value="Galactose-binding domain-like"/>
    <property type="match status" value="1"/>
</dbReference>
<evidence type="ECO:0000313" key="7">
    <source>
        <dbReference type="Proteomes" id="UP000298656"/>
    </source>
</evidence>
<dbReference type="Gene3D" id="1.20.5.1930">
    <property type="match status" value="1"/>
</dbReference>
<feature type="transmembrane region" description="Helical" evidence="4">
    <location>
        <begin position="207"/>
        <end position="227"/>
    </location>
</feature>
<dbReference type="InterPro" id="IPR005467">
    <property type="entry name" value="His_kinase_dom"/>
</dbReference>
<dbReference type="AlphaFoldDB" id="A0A4P8IUJ7"/>
<gene>
    <name evidence="6" type="ORF">FAZ95_27985</name>
</gene>
<keyword evidence="3" id="KW-0902">Two-component regulatory system</keyword>
<dbReference type="SUPFAM" id="SSF55874">
    <property type="entry name" value="ATPase domain of HSP90 chaperone/DNA topoisomerase II/histidine kinase"/>
    <property type="match status" value="1"/>
</dbReference>
<organism evidence="6 7">
    <name type="scientific">Trinickia violacea</name>
    <dbReference type="NCBI Taxonomy" id="2571746"/>
    <lineage>
        <taxon>Bacteria</taxon>
        <taxon>Pseudomonadati</taxon>
        <taxon>Pseudomonadota</taxon>
        <taxon>Betaproteobacteria</taxon>
        <taxon>Burkholderiales</taxon>
        <taxon>Burkholderiaceae</taxon>
        <taxon>Trinickia</taxon>
    </lineage>
</organism>
<keyword evidence="2 6" id="KW-0418">Kinase</keyword>
<dbReference type="PANTHER" id="PTHR24421">
    <property type="entry name" value="NITRATE/NITRITE SENSOR PROTEIN NARX-RELATED"/>
    <property type="match status" value="1"/>
</dbReference>
<evidence type="ECO:0000256" key="3">
    <source>
        <dbReference type="ARBA" id="ARBA00023012"/>
    </source>
</evidence>
<dbReference type="OrthoDB" id="9147043at2"/>
<evidence type="ECO:0000256" key="1">
    <source>
        <dbReference type="ARBA" id="ARBA00022679"/>
    </source>
</evidence>
<dbReference type="Pfam" id="PF07695">
    <property type="entry name" value="7TMR-DISM_7TM"/>
    <property type="match status" value="1"/>
</dbReference>
<dbReference type="GO" id="GO:0000160">
    <property type="term" value="P:phosphorelay signal transduction system"/>
    <property type="evidence" value="ECO:0007669"/>
    <property type="project" value="UniProtKB-KW"/>
</dbReference>
<dbReference type="Gene3D" id="3.30.565.10">
    <property type="entry name" value="Histidine kinase-like ATPase, C-terminal domain"/>
    <property type="match status" value="1"/>
</dbReference>
<dbReference type="SMART" id="SM00387">
    <property type="entry name" value="HATPase_c"/>
    <property type="match status" value="1"/>
</dbReference>
<feature type="transmembrane region" description="Helical" evidence="4">
    <location>
        <begin position="299"/>
        <end position="319"/>
    </location>
</feature>
<dbReference type="PANTHER" id="PTHR24421:SF63">
    <property type="entry name" value="SENSOR HISTIDINE KINASE DESK"/>
    <property type="match status" value="1"/>
</dbReference>
<feature type="transmembrane region" description="Helical" evidence="4">
    <location>
        <begin position="148"/>
        <end position="169"/>
    </location>
</feature>
<dbReference type="GO" id="GO:0016301">
    <property type="term" value="F:kinase activity"/>
    <property type="evidence" value="ECO:0007669"/>
    <property type="project" value="UniProtKB-KW"/>
</dbReference>
<accession>A0A4P8IUJ7</accession>
<reference evidence="6 7" key="1">
    <citation type="submission" date="2019-05" db="EMBL/GenBank/DDBJ databases">
        <title>Burkholderia sp. DHOD12, isolated from subtropical forest soil.</title>
        <authorList>
            <person name="Gao Z.-H."/>
            <person name="Qiu L.-H."/>
        </authorList>
    </citation>
    <scope>NUCLEOTIDE SEQUENCE [LARGE SCALE GENOMIC DNA]</scope>
    <source>
        <strain evidence="6 7">DHOD12</strain>
    </source>
</reference>
<dbReference type="InterPro" id="IPR008979">
    <property type="entry name" value="Galactose-bd-like_sf"/>
</dbReference>
<dbReference type="CDD" id="cd16917">
    <property type="entry name" value="HATPase_UhpB-NarQ-NarX-like"/>
    <property type="match status" value="1"/>
</dbReference>
<keyword evidence="7" id="KW-1185">Reference proteome</keyword>
<feature type="transmembrane region" description="Helical" evidence="4">
    <location>
        <begin position="176"/>
        <end position="195"/>
    </location>
</feature>
<keyword evidence="4" id="KW-1133">Transmembrane helix</keyword>